<protein>
    <submittedName>
        <fullName evidence="2">AcrIIC3 protein</fullName>
    </submittedName>
</protein>
<dbReference type="GO" id="GO:0008270">
    <property type="term" value="F:zinc ion binding"/>
    <property type="evidence" value="ECO:0007669"/>
    <property type="project" value="InterPro"/>
</dbReference>
<evidence type="ECO:0000313" key="2">
    <source>
        <dbReference type="EMBL" id="DAD79360.1"/>
    </source>
</evidence>
<proteinExistence type="predicted"/>
<dbReference type="Gene3D" id="1.10.30.50">
    <property type="match status" value="1"/>
</dbReference>
<dbReference type="EMBL" id="BK014863">
    <property type="protein sequence ID" value="DAD79360.1"/>
    <property type="molecule type" value="Genomic_DNA"/>
</dbReference>
<sequence>MKGRNMDNKFPNWNPQYGTIHKCKSEDFRTRYKAMRNSSNSFIKRNDVRRFILKKYDYRCYLCGCKDNLQVDHVVSVYAYARERIEPLKTLNSEDNLAAICAKCNASKKVERE</sequence>
<feature type="domain" description="HNH" evidence="1">
    <location>
        <begin position="60"/>
        <end position="109"/>
    </location>
</feature>
<dbReference type="Pfam" id="PF01844">
    <property type="entry name" value="HNH"/>
    <property type="match status" value="1"/>
</dbReference>
<dbReference type="GO" id="GO:0003676">
    <property type="term" value="F:nucleic acid binding"/>
    <property type="evidence" value="ECO:0007669"/>
    <property type="project" value="InterPro"/>
</dbReference>
<evidence type="ECO:0000259" key="1">
    <source>
        <dbReference type="Pfam" id="PF01844"/>
    </source>
</evidence>
<accession>A0A8S5MB11</accession>
<dbReference type="CDD" id="cd00085">
    <property type="entry name" value="HNHc"/>
    <property type="match status" value="1"/>
</dbReference>
<name>A0A8S5MB11_9CAUD</name>
<dbReference type="InterPro" id="IPR002711">
    <property type="entry name" value="HNH"/>
</dbReference>
<dbReference type="GO" id="GO:0004519">
    <property type="term" value="F:endonuclease activity"/>
    <property type="evidence" value="ECO:0007669"/>
    <property type="project" value="InterPro"/>
</dbReference>
<organism evidence="2">
    <name type="scientific">Myoviridae sp. ctNQr16</name>
    <dbReference type="NCBI Taxonomy" id="2826644"/>
    <lineage>
        <taxon>Viruses</taxon>
        <taxon>Duplodnaviria</taxon>
        <taxon>Heunggongvirae</taxon>
        <taxon>Uroviricota</taxon>
        <taxon>Caudoviricetes</taxon>
    </lineage>
</organism>
<reference evidence="2" key="1">
    <citation type="journal article" date="2021" name="Proc. Natl. Acad. Sci. U.S.A.">
        <title>A Catalog of Tens of Thousands of Viruses from Human Metagenomes Reveals Hidden Associations with Chronic Diseases.</title>
        <authorList>
            <person name="Tisza M.J."/>
            <person name="Buck C.B."/>
        </authorList>
    </citation>
    <scope>NUCLEOTIDE SEQUENCE</scope>
    <source>
        <strain evidence="2">CtNQr16</strain>
    </source>
</reference>
<dbReference type="InterPro" id="IPR003615">
    <property type="entry name" value="HNH_nuc"/>
</dbReference>